<accession>A0A968GH46</accession>
<proteinExistence type="predicted"/>
<comment type="caution">
    <text evidence="1">The sequence shown here is derived from an EMBL/GenBank/DDBJ whole genome shotgun (WGS) entry which is preliminary data.</text>
</comment>
<evidence type="ECO:0000313" key="1">
    <source>
        <dbReference type="EMBL" id="NIZ47756.1"/>
    </source>
</evidence>
<keyword evidence="2" id="KW-1185">Reference proteome</keyword>
<evidence type="ECO:0000313" key="2">
    <source>
        <dbReference type="Proteomes" id="UP000752013"/>
    </source>
</evidence>
<sequence>MTKQERDQWEEIYNNCQKSIIVAKNCLKTQREYLIHLESRCALAKRTLEEADKDESVG</sequence>
<protein>
    <submittedName>
        <fullName evidence="1">Uncharacterized protein</fullName>
    </submittedName>
</protein>
<dbReference type="AlphaFoldDB" id="A0A968GH46"/>
<reference evidence="1" key="1">
    <citation type="submission" date="2020-03" db="EMBL/GenBank/DDBJ databases">
        <title>Spirochaetal bacteria isolated from arthropods constitute a novel genus Entomospira genus novum within the order Spirochaetales.</title>
        <authorList>
            <person name="Grana-Miraglia L."/>
            <person name="Sikutova S."/>
            <person name="Fingerle V."/>
            <person name="Sing A."/>
            <person name="Castillo-Ramirez S."/>
            <person name="Margos G."/>
            <person name="Rudolf I."/>
        </authorList>
    </citation>
    <scope>NUCLEOTIDE SEQUENCE</scope>
    <source>
        <strain evidence="1">BR208</strain>
    </source>
</reference>
<dbReference type="RefSeq" id="WP_167704501.1">
    <property type="nucleotide sequence ID" value="NZ_CP118171.1"/>
</dbReference>
<organism evidence="1 2">
    <name type="scientific">Entomospira nematocerorum</name>
    <dbReference type="NCBI Taxonomy" id="2719987"/>
    <lineage>
        <taxon>Bacteria</taxon>
        <taxon>Pseudomonadati</taxon>
        <taxon>Spirochaetota</taxon>
        <taxon>Spirochaetia</taxon>
        <taxon>Spirochaetales</taxon>
        <taxon>Spirochaetaceae</taxon>
        <taxon>Entomospira</taxon>
    </lineage>
</organism>
<dbReference type="Proteomes" id="UP000752013">
    <property type="component" value="Unassembled WGS sequence"/>
</dbReference>
<dbReference type="EMBL" id="JAATLK010000004">
    <property type="protein sequence ID" value="NIZ47756.1"/>
    <property type="molecule type" value="Genomic_DNA"/>
</dbReference>
<gene>
    <name evidence="1" type="ORF">HCT46_07500</name>
</gene>
<name>A0A968GH46_9SPIO</name>